<evidence type="ECO:0000256" key="1">
    <source>
        <dbReference type="ARBA" id="ARBA00022723"/>
    </source>
</evidence>
<keyword evidence="1" id="KW-0479">Metal-binding</keyword>
<dbReference type="PROSITE" id="PS50089">
    <property type="entry name" value="ZF_RING_2"/>
    <property type="match status" value="1"/>
</dbReference>
<dbReference type="InterPro" id="IPR013083">
    <property type="entry name" value="Znf_RING/FYVE/PHD"/>
</dbReference>
<evidence type="ECO:0000256" key="2">
    <source>
        <dbReference type="ARBA" id="ARBA00022771"/>
    </source>
</evidence>
<organism evidence="5">
    <name type="scientific">viral metagenome</name>
    <dbReference type="NCBI Taxonomy" id="1070528"/>
    <lineage>
        <taxon>unclassified sequences</taxon>
        <taxon>metagenomes</taxon>
        <taxon>organismal metagenomes</taxon>
    </lineage>
</organism>
<dbReference type="GO" id="GO:0008270">
    <property type="term" value="F:zinc ion binding"/>
    <property type="evidence" value="ECO:0007669"/>
    <property type="project" value="UniProtKB-KW"/>
</dbReference>
<protein>
    <recommendedName>
        <fullName evidence="4">RING-type domain-containing protein</fullName>
    </recommendedName>
</protein>
<evidence type="ECO:0000313" key="5">
    <source>
        <dbReference type="EMBL" id="QHT89285.1"/>
    </source>
</evidence>
<name>A0A6C0IA58_9ZZZZ</name>
<dbReference type="SMART" id="SM00184">
    <property type="entry name" value="RING"/>
    <property type="match status" value="1"/>
</dbReference>
<keyword evidence="3" id="KW-0862">Zinc</keyword>
<dbReference type="PROSITE" id="PS00518">
    <property type="entry name" value="ZF_RING_1"/>
    <property type="match status" value="1"/>
</dbReference>
<dbReference type="InterPro" id="IPR017907">
    <property type="entry name" value="Znf_RING_CS"/>
</dbReference>
<reference evidence="5" key="1">
    <citation type="journal article" date="2020" name="Nature">
        <title>Giant virus diversity and host interactions through global metagenomics.</title>
        <authorList>
            <person name="Schulz F."/>
            <person name="Roux S."/>
            <person name="Paez-Espino D."/>
            <person name="Jungbluth S."/>
            <person name="Walsh D.A."/>
            <person name="Denef V.J."/>
            <person name="McMahon K.D."/>
            <person name="Konstantinidis K.T."/>
            <person name="Eloe-Fadrosh E.A."/>
            <person name="Kyrpides N.C."/>
            <person name="Woyke T."/>
        </authorList>
    </citation>
    <scope>NUCLEOTIDE SEQUENCE</scope>
    <source>
        <strain evidence="5">GVMAG-M-3300023184-53</strain>
    </source>
</reference>
<dbReference type="Pfam" id="PF15227">
    <property type="entry name" value="zf-C3HC4_4"/>
    <property type="match status" value="1"/>
</dbReference>
<accession>A0A6C0IA58</accession>
<dbReference type="Gene3D" id="3.30.40.10">
    <property type="entry name" value="Zinc/RING finger domain, C3HC4 (zinc finger)"/>
    <property type="match status" value="1"/>
</dbReference>
<proteinExistence type="predicted"/>
<dbReference type="SUPFAM" id="SSF57850">
    <property type="entry name" value="RING/U-box"/>
    <property type="match status" value="1"/>
</dbReference>
<evidence type="ECO:0000259" key="4">
    <source>
        <dbReference type="PROSITE" id="PS50089"/>
    </source>
</evidence>
<evidence type="ECO:0000256" key="3">
    <source>
        <dbReference type="ARBA" id="ARBA00022833"/>
    </source>
</evidence>
<keyword evidence="2" id="KW-0863">Zinc-finger</keyword>
<dbReference type="AlphaFoldDB" id="A0A6C0IA58"/>
<feature type="domain" description="RING-type" evidence="4">
    <location>
        <begin position="4"/>
        <end position="44"/>
    </location>
</feature>
<dbReference type="EMBL" id="MN740138">
    <property type="protein sequence ID" value="QHT89285.1"/>
    <property type="molecule type" value="Genomic_DNA"/>
</dbReference>
<dbReference type="InterPro" id="IPR001841">
    <property type="entry name" value="Znf_RING"/>
</dbReference>
<sequence>MTECPICYNHVNEPFRLECEHTFCTGCIINWMASKRPITCPYCRSFVNKDCYEKVMETGIDLDLIVKTPVVHYLFLDLSQDERESFNMFLFGTTLAPMKTVSITQEGYDNFVKNLPPAIEQVMFWVRKITKIEYYLKTPTSTGEKHHKFVLYNGTV</sequence>